<feature type="domain" description="Spore protein YkvP/CgeB glycosyl transferase-like" evidence="1">
    <location>
        <begin position="280"/>
        <end position="380"/>
    </location>
</feature>
<dbReference type="EMBL" id="CAFABK010000096">
    <property type="protein sequence ID" value="CAB4834549.1"/>
    <property type="molecule type" value="Genomic_DNA"/>
</dbReference>
<sequence length="410" mass="46434">MVVSKFRNLLTGTHIGSLASTIYPGLDERLWNRRRDREMREEVQTAGYKSLLADLQAYSADRPSHLIVVPQEGPGHDSWRAGTRNFYYEAAQSAREKFGVEKVTVFAVDPNEPAEYWHVRLIKLAHEIGATHIITHIESDPSSNNIAWTWDVVWSQLAQSWDGCLMGVMFDSSFTWITNKSRRLARMSPNFLVVDICMPMDNSMVSGRSEVGPVNMPVSRESLRLIDDRIEGLPKLYDVSFIGALYPDRVAVLDQLRAEGLRVAVNPHRNDETCNLQDTRTNQPSYLDYMAGLAQSEMTINFSRSSAGPFEQMKTRVIEAALAGTLLLTDDQDRTRRFFKADEEYAYFNSPSDLPKVVQRFMKDPARLAKMQLQAQQRAREVADTSFWRGIEAGLRNRGLPVLSPGELPG</sequence>
<gene>
    <name evidence="2" type="ORF">UFOPK3204_01530</name>
</gene>
<evidence type="ECO:0000259" key="1">
    <source>
        <dbReference type="Pfam" id="PF13524"/>
    </source>
</evidence>
<organism evidence="2">
    <name type="scientific">freshwater metagenome</name>
    <dbReference type="NCBI Taxonomy" id="449393"/>
    <lineage>
        <taxon>unclassified sequences</taxon>
        <taxon>metagenomes</taxon>
        <taxon>ecological metagenomes</taxon>
    </lineage>
</organism>
<accession>A0A6J7ARE5</accession>
<reference evidence="2" key="1">
    <citation type="submission" date="2020-05" db="EMBL/GenBank/DDBJ databases">
        <authorList>
            <person name="Chiriac C."/>
            <person name="Salcher M."/>
            <person name="Ghai R."/>
            <person name="Kavagutti S V."/>
        </authorList>
    </citation>
    <scope>NUCLEOTIDE SEQUENCE</scope>
</reference>
<dbReference type="InterPro" id="IPR055259">
    <property type="entry name" value="YkvP/CgeB_Glyco_trans-like"/>
</dbReference>
<proteinExistence type="predicted"/>
<dbReference type="AlphaFoldDB" id="A0A6J7ARE5"/>
<evidence type="ECO:0000313" key="2">
    <source>
        <dbReference type="EMBL" id="CAB4834549.1"/>
    </source>
</evidence>
<name>A0A6J7ARE5_9ZZZZ</name>
<protein>
    <submittedName>
        <fullName evidence="2">Unannotated protein</fullName>
    </submittedName>
</protein>
<dbReference type="Pfam" id="PF13524">
    <property type="entry name" value="Glyco_trans_1_2"/>
    <property type="match status" value="1"/>
</dbReference>